<dbReference type="InterPro" id="IPR020846">
    <property type="entry name" value="MFS_dom"/>
</dbReference>
<dbReference type="PROSITE" id="PS50850">
    <property type="entry name" value="MFS"/>
    <property type="match status" value="1"/>
</dbReference>
<evidence type="ECO:0000313" key="5">
    <source>
        <dbReference type="Proteomes" id="UP001582793"/>
    </source>
</evidence>
<feature type="region of interest" description="Disordered" evidence="1">
    <location>
        <begin position="64"/>
        <end position="102"/>
    </location>
</feature>
<proteinExistence type="predicted"/>
<gene>
    <name evidence="4" type="ORF">AAFH96_33970</name>
</gene>
<feature type="transmembrane region" description="Helical" evidence="2">
    <location>
        <begin position="38"/>
        <end position="60"/>
    </location>
</feature>
<evidence type="ECO:0000256" key="1">
    <source>
        <dbReference type="SAM" id="MobiDB-lite"/>
    </source>
</evidence>
<evidence type="ECO:0000256" key="2">
    <source>
        <dbReference type="SAM" id="Phobius"/>
    </source>
</evidence>
<dbReference type="RefSeq" id="WP_375736938.1">
    <property type="nucleotide sequence ID" value="NZ_JBCGDC010000193.1"/>
</dbReference>
<organism evidence="4 5">
    <name type="scientific">Polymorphospora lycopeni</name>
    <dbReference type="NCBI Taxonomy" id="3140240"/>
    <lineage>
        <taxon>Bacteria</taxon>
        <taxon>Bacillati</taxon>
        <taxon>Actinomycetota</taxon>
        <taxon>Actinomycetes</taxon>
        <taxon>Micromonosporales</taxon>
        <taxon>Micromonosporaceae</taxon>
        <taxon>Polymorphospora</taxon>
    </lineage>
</organism>
<accession>A0ABV5D1A1</accession>
<keyword evidence="2" id="KW-0812">Transmembrane</keyword>
<dbReference type="Proteomes" id="UP001582793">
    <property type="component" value="Unassembled WGS sequence"/>
</dbReference>
<evidence type="ECO:0000259" key="3">
    <source>
        <dbReference type="PROSITE" id="PS50850"/>
    </source>
</evidence>
<protein>
    <recommendedName>
        <fullName evidence="3">Major facilitator superfamily (MFS) profile domain-containing protein</fullName>
    </recommendedName>
</protein>
<reference evidence="4 5" key="1">
    <citation type="submission" date="2024-04" db="EMBL/GenBank/DDBJ databases">
        <title>Polymorphospora sp. isolated from Baiyangdian Lake in Xiong'an New Area.</title>
        <authorList>
            <person name="Zhang X."/>
            <person name="Liu J."/>
        </authorList>
    </citation>
    <scope>NUCLEOTIDE SEQUENCE [LARGE SCALE GENOMIC DNA]</scope>
    <source>
        <strain evidence="4 5">2-325</strain>
    </source>
</reference>
<evidence type="ECO:0000313" key="4">
    <source>
        <dbReference type="EMBL" id="MFB6398047.1"/>
    </source>
</evidence>
<name>A0ABV5D1A1_9ACTN</name>
<keyword evidence="2" id="KW-0472">Membrane</keyword>
<keyword evidence="2" id="KW-1133">Transmembrane helix</keyword>
<feature type="domain" description="Major facilitator superfamily (MFS) profile" evidence="3">
    <location>
        <begin position="1"/>
        <end position="64"/>
    </location>
</feature>
<keyword evidence="5" id="KW-1185">Reference proteome</keyword>
<dbReference type="EMBL" id="JBCGDC010000193">
    <property type="protein sequence ID" value="MFB6398047.1"/>
    <property type="molecule type" value="Genomic_DNA"/>
</dbReference>
<sequence length="102" mass="9690">MTQLGGSIGTALLNTVAATAAAAALRTAPGPDAIVAGFDAALLTATAILLLAALIVALVMPRGRPRRPAPAAGREGPESTPDSDACGTTGTSGGAKGASPVA</sequence>
<comment type="caution">
    <text evidence="4">The sequence shown here is derived from an EMBL/GenBank/DDBJ whole genome shotgun (WGS) entry which is preliminary data.</text>
</comment>